<dbReference type="PROSITE" id="PS51782">
    <property type="entry name" value="LYSM"/>
    <property type="match status" value="1"/>
</dbReference>
<dbReference type="GO" id="GO:0016787">
    <property type="term" value="F:hydrolase activity"/>
    <property type="evidence" value="ECO:0007669"/>
    <property type="project" value="InterPro"/>
</dbReference>
<dbReference type="Gene3D" id="6.20.240.60">
    <property type="match status" value="1"/>
</dbReference>
<dbReference type="CDD" id="cd00118">
    <property type="entry name" value="LysM"/>
    <property type="match status" value="1"/>
</dbReference>
<feature type="compositionally biased region" description="Low complexity" evidence="1">
    <location>
        <begin position="74"/>
        <end position="84"/>
    </location>
</feature>
<gene>
    <name evidence="3" type="ORF">SDC9_59716</name>
</gene>
<proteinExistence type="predicted"/>
<comment type="caution">
    <text evidence="3">The sequence shown here is derived from an EMBL/GenBank/DDBJ whole genome shotgun (WGS) entry which is preliminary data.</text>
</comment>
<dbReference type="InterPro" id="IPR036779">
    <property type="entry name" value="LysM_dom_sf"/>
</dbReference>
<dbReference type="Gene3D" id="3.10.350.10">
    <property type="entry name" value="LysM domain"/>
    <property type="match status" value="1"/>
</dbReference>
<dbReference type="AlphaFoldDB" id="A0A644XB75"/>
<evidence type="ECO:0000256" key="1">
    <source>
        <dbReference type="SAM" id="MobiDB-lite"/>
    </source>
</evidence>
<evidence type="ECO:0000259" key="2">
    <source>
        <dbReference type="PROSITE" id="PS51782"/>
    </source>
</evidence>
<protein>
    <recommendedName>
        <fullName evidence="2">LysM domain-containing protein</fullName>
    </recommendedName>
</protein>
<dbReference type="EMBL" id="VSSQ01002109">
    <property type="protein sequence ID" value="MPM13359.1"/>
    <property type="molecule type" value="Genomic_DNA"/>
</dbReference>
<dbReference type="SUPFAM" id="SSF54106">
    <property type="entry name" value="LysM domain"/>
    <property type="match status" value="1"/>
</dbReference>
<evidence type="ECO:0000313" key="3">
    <source>
        <dbReference type="EMBL" id="MPM13359.1"/>
    </source>
</evidence>
<sequence>MFKMNNLKKILIGATIILLTGSGSAKAITHDAQSGDNLYRSSKTYGITLDTLSESNGEWDNLIIPGETLEIPGSTSSANSSNESVETKPESVIPYNDEELQLLGRLIRAEAGNQPYTAKVAVGSVVVNRVKSDKFPSNISSVIYEKNQFTPVDNGMINKPATDETIKAAKEALAGVDPTNGALFFYDTSATSKWLLSKPQALKVDKMVFAY</sequence>
<feature type="region of interest" description="Disordered" evidence="1">
    <location>
        <begin position="70"/>
        <end position="91"/>
    </location>
</feature>
<dbReference type="Pfam" id="PF07486">
    <property type="entry name" value="Hydrolase_2"/>
    <property type="match status" value="1"/>
</dbReference>
<feature type="domain" description="LysM" evidence="2">
    <location>
        <begin position="28"/>
        <end position="71"/>
    </location>
</feature>
<dbReference type="InterPro" id="IPR042047">
    <property type="entry name" value="SleB_dom1"/>
</dbReference>
<accession>A0A644XB75</accession>
<organism evidence="3">
    <name type="scientific">bioreactor metagenome</name>
    <dbReference type="NCBI Taxonomy" id="1076179"/>
    <lineage>
        <taxon>unclassified sequences</taxon>
        <taxon>metagenomes</taxon>
        <taxon>ecological metagenomes</taxon>
    </lineage>
</organism>
<reference evidence="3" key="1">
    <citation type="submission" date="2019-08" db="EMBL/GenBank/DDBJ databases">
        <authorList>
            <person name="Kucharzyk K."/>
            <person name="Murdoch R.W."/>
            <person name="Higgins S."/>
            <person name="Loffler F."/>
        </authorList>
    </citation>
    <scope>NUCLEOTIDE SEQUENCE</scope>
</reference>
<dbReference type="Gene3D" id="1.10.10.2520">
    <property type="entry name" value="Cell wall hydrolase SleB, domain 1"/>
    <property type="match status" value="1"/>
</dbReference>
<dbReference type="InterPro" id="IPR011105">
    <property type="entry name" value="Cell_wall_hydrolase_SleB"/>
</dbReference>
<dbReference type="InterPro" id="IPR018392">
    <property type="entry name" value="LysM"/>
</dbReference>
<name>A0A644XB75_9ZZZZ</name>